<name>A0A0A5G0R1_9BACI</name>
<organism evidence="2 3">
    <name type="scientific">Pontibacillus marinus BH030004 = DSM 16465</name>
    <dbReference type="NCBI Taxonomy" id="1385511"/>
    <lineage>
        <taxon>Bacteria</taxon>
        <taxon>Bacillati</taxon>
        <taxon>Bacillota</taxon>
        <taxon>Bacilli</taxon>
        <taxon>Bacillales</taxon>
        <taxon>Bacillaceae</taxon>
        <taxon>Pontibacillus</taxon>
    </lineage>
</organism>
<comment type="caution">
    <text evidence="2">The sequence shown here is derived from an EMBL/GenBank/DDBJ whole genome shotgun (WGS) entry which is preliminary data.</text>
</comment>
<evidence type="ECO:0000313" key="2">
    <source>
        <dbReference type="EMBL" id="KGX85624.1"/>
    </source>
</evidence>
<reference evidence="2 3" key="1">
    <citation type="submission" date="2013-08" db="EMBL/GenBank/DDBJ databases">
        <authorList>
            <person name="Huang J."/>
            <person name="Wang G."/>
        </authorList>
    </citation>
    <scope>NUCLEOTIDE SEQUENCE [LARGE SCALE GENOMIC DNA]</scope>
    <source>
        <strain evidence="2 3">BH030004</strain>
    </source>
</reference>
<keyword evidence="1" id="KW-0472">Membrane</keyword>
<keyword evidence="1" id="KW-1133">Transmembrane helix</keyword>
<dbReference type="EMBL" id="AVPF01000038">
    <property type="protein sequence ID" value="KGX85624.1"/>
    <property type="molecule type" value="Genomic_DNA"/>
</dbReference>
<dbReference type="OrthoDB" id="1778118at2"/>
<gene>
    <name evidence="2" type="ORF">N783_14110</name>
</gene>
<evidence type="ECO:0008006" key="4">
    <source>
        <dbReference type="Google" id="ProtNLM"/>
    </source>
</evidence>
<feature type="transmembrane region" description="Helical" evidence="1">
    <location>
        <begin position="130"/>
        <end position="149"/>
    </location>
</feature>
<feature type="transmembrane region" description="Helical" evidence="1">
    <location>
        <begin position="161"/>
        <end position="181"/>
    </location>
</feature>
<feature type="transmembrane region" description="Helical" evidence="1">
    <location>
        <begin position="74"/>
        <end position="99"/>
    </location>
</feature>
<feature type="transmembrane region" description="Helical" evidence="1">
    <location>
        <begin position="32"/>
        <end position="54"/>
    </location>
</feature>
<keyword evidence="3" id="KW-1185">Reference proteome</keyword>
<sequence>MKIQSKMPETNDRLHITLMDSGWVPLKEPKNLVTAIFLSIPLMFISTLLSLGIINLFSSLSLEEYGITDDSLSFTIHLGILLWIVLLLMFHEILHLVFVPNFLKSNKTFVGLTYFGGYVLSEEEISKARYLVITLAPYVMISIVLPILLSMIDLLTPTLKFLIVLNAAASSVDLLNVYLITKQVPNKSMIRNNGTKTYWRN</sequence>
<dbReference type="Pfam" id="PF11667">
    <property type="entry name" value="DUF3267"/>
    <property type="match status" value="1"/>
</dbReference>
<accession>A0A0A5G0R1</accession>
<keyword evidence="1" id="KW-0812">Transmembrane</keyword>
<evidence type="ECO:0000256" key="1">
    <source>
        <dbReference type="SAM" id="Phobius"/>
    </source>
</evidence>
<dbReference type="Proteomes" id="UP000030403">
    <property type="component" value="Unassembled WGS sequence"/>
</dbReference>
<evidence type="ECO:0000313" key="3">
    <source>
        <dbReference type="Proteomes" id="UP000030403"/>
    </source>
</evidence>
<dbReference type="InterPro" id="IPR021683">
    <property type="entry name" value="DUF3267"/>
</dbReference>
<dbReference type="RefSeq" id="WP_027445118.1">
    <property type="nucleotide sequence ID" value="NZ_AULJ01000001.1"/>
</dbReference>
<proteinExistence type="predicted"/>
<dbReference type="AlphaFoldDB" id="A0A0A5G0R1"/>
<dbReference type="eggNOG" id="ENOG5030744">
    <property type="taxonomic scope" value="Bacteria"/>
</dbReference>
<protein>
    <recommendedName>
        <fullName evidence="4">DUF3267 domain-containing protein</fullName>
    </recommendedName>
</protein>